<dbReference type="EMBL" id="CABVOU010000046">
    <property type="protein sequence ID" value="VVZ97260.1"/>
    <property type="molecule type" value="Genomic_DNA"/>
</dbReference>
<dbReference type="InterPro" id="IPR032774">
    <property type="entry name" value="WG_beta_rep"/>
</dbReference>
<name>A0A5K1IAN1_9GAMM</name>
<feature type="signal peptide" evidence="1">
    <location>
        <begin position="1"/>
        <end position="21"/>
    </location>
</feature>
<proteinExistence type="predicted"/>
<keyword evidence="1" id="KW-0732">Signal</keyword>
<dbReference type="PANTHER" id="PTHR37841">
    <property type="entry name" value="GLR2918 PROTEIN"/>
    <property type="match status" value="1"/>
</dbReference>
<sequence>MPLLRASLIATTCLFAASAHAGPCGTEYESQHSPLYPLPDEEQWGYVGADGEWRLAPQWRQVRPFSEGRAAVETEEGWGLIDSSGAYVVPPGARDADAVIIDETPYHLSPYKPFSQGCSAVTPEEGSPHFITRDGTRWDPPVFTEHDVLDIGAFSEGLAWVRTARNDGNEIGWIDTDGAWAIEPEYHDGGDFAAGRAPAAMSDTNWGYIDRNGALVFPRKFVLSEADPYADGLAPVKLGDDVGYMDAEDWAIREIRFADGSRQAMAAAGPFADGLAPVRAAQAYNPAPVWIDQDGEVIIDPESDSRLTICNKRRLSRYHDGLLPLVVGDGTNICGNTPEISHEGLGDPRSGPQQMLWALPWARDKLVWLDRDGHEMIDSSACRRPAGMEPLPVEAYAGVLAAGAYRMEVSGAAEGQFGPARADAPCNRSEYTLAENEGTNDVGPWRFSFRGEARWQDHPVNTNLSLNLPEGLSAGTHEVGEFGDDTAVNGLLWLSLQQGRASDSKRPATYRSLGGTLTLSKFDQTSATGRLEVTLAPRDAPERTINLSARFREIPYTFAPEIEITRLTGALAEMQEQMPDDPLVNFFTPIEVTEADGRLSVVFGTRGPNLELVFPGDHSGPFNAGPDEPVSASLSEMPVSAEGTLSRADDVLAGDIDVQILDHPRFDGDAGMSLRFAHVPMATSSDE</sequence>
<organism evidence="2 3">
    <name type="scientific">Halomonas lysinitropha</name>
    <dbReference type="NCBI Taxonomy" id="2607506"/>
    <lineage>
        <taxon>Bacteria</taxon>
        <taxon>Pseudomonadati</taxon>
        <taxon>Pseudomonadota</taxon>
        <taxon>Gammaproteobacteria</taxon>
        <taxon>Oceanospirillales</taxon>
        <taxon>Halomonadaceae</taxon>
        <taxon>Halomonas</taxon>
    </lineage>
</organism>
<evidence type="ECO:0000256" key="1">
    <source>
        <dbReference type="SAM" id="SignalP"/>
    </source>
</evidence>
<dbReference type="SUPFAM" id="SSF69360">
    <property type="entry name" value="Cell wall binding repeat"/>
    <property type="match status" value="1"/>
</dbReference>
<evidence type="ECO:0000313" key="2">
    <source>
        <dbReference type="EMBL" id="VVZ97260.1"/>
    </source>
</evidence>
<dbReference type="Pfam" id="PF14903">
    <property type="entry name" value="WG_beta_rep"/>
    <property type="match status" value="3"/>
</dbReference>
<reference evidence="2 3" key="1">
    <citation type="submission" date="2019-09" db="EMBL/GenBank/DDBJ databases">
        <authorList>
            <person name="Criscuolo A."/>
        </authorList>
    </citation>
    <scope>NUCLEOTIDE SEQUENCE [LARGE SCALE GENOMIC DNA]</scope>
    <source>
        <strain evidence="3">3(2)</strain>
    </source>
</reference>
<protein>
    <submittedName>
        <fullName evidence="2">KWG Leptospira</fullName>
    </submittedName>
</protein>
<feature type="chain" id="PRO_5023914738" evidence="1">
    <location>
        <begin position="22"/>
        <end position="687"/>
    </location>
</feature>
<dbReference type="AlphaFoldDB" id="A0A5K1IAN1"/>
<accession>A0A5K1IAN1</accession>
<gene>
    <name evidence="2" type="ORF">HALO32_03377</name>
</gene>
<dbReference type="PANTHER" id="PTHR37841:SF1">
    <property type="entry name" value="DUF3298 DOMAIN-CONTAINING PROTEIN"/>
    <property type="match status" value="1"/>
</dbReference>
<dbReference type="Proteomes" id="UP000326725">
    <property type="component" value="Unassembled WGS sequence"/>
</dbReference>
<keyword evidence="3" id="KW-1185">Reference proteome</keyword>
<evidence type="ECO:0000313" key="3">
    <source>
        <dbReference type="Proteomes" id="UP000326725"/>
    </source>
</evidence>